<dbReference type="InterPro" id="IPR041440">
    <property type="entry name" value="HypF_C"/>
</dbReference>
<evidence type="ECO:0000256" key="2">
    <source>
        <dbReference type="ARBA" id="ARBA00008097"/>
    </source>
</evidence>
<comment type="similarity">
    <text evidence="2">Belongs to the carbamoyltransferase HypF family.</text>
</comment>
<sequence length="424" mass="46150">PICVDEHEALARLGGIANLLLVHDRPIARHADDSIAWMLDGEARLLRRARGYAPAPVLLRAPVPTTLGLGAHLKSSVALAIERQVFISQHIGDLDDPVARQAYDQVLADLMRLYAVQPLVLAHDLHPDYYTTQVAQRLSQAATRPPTLIAVQHHHAHFAACLAEHHHSDPALGIIWDGTGYGLDGTIWGGEFLLGNCAHSERFAYLRPFGLPGGEAAIREPWRVALALLYELEGDELWQRGDLVPVGSLHDAQRPLLHAMLKRGLNSPRTSSAGRLFDGVAALLGLCQVASYEGEAALLLEYYADPHTTTSYPFGLDGPHLDWRPCLAALLEEQRRGVPISLISARFHNSMVAAMVRIAQQSDVVTIALSGGCFQNRLLSERACQHLRASGKQVLMQRLVPPNDGGICLGQVATVGGREVGSRK</sequence>
<evidence type="ECO:0000259" key="12">
    <source>
        <dbReference type="Pfam" id="PF22521"/>
    </source>
</evidence>
<dbReference type="InterPro" id="IPR051060">
    <property type="entry name" value="Carbamoyltrans_HypF-like"/>
</dbReference>
<name>A0A2A6RCS5_9CHLR</name>
<evidence type="ECO:0000256" key="4">
    <source>
        <dbReference type="ARBA" id="ARBA00022723"/>
    </source>
</evidence>
<keyword evidence="3" id="KW-0436">Ligase</keyword>
<evidence type="ECO:0000256" key="8">
    <source>
        <dbReference type="ARBA" id="ARBA00072168"/>
    </source>
</evidence>
<organism evidence="13 14">
    <name type="scientific">Candidatus Viridilinea mediisalina</name>
    <dbReference type="NCBI Taxonomy" id="2024553"/>
    <lineage>
        <taxon>Bacteria</taxon>
        <taxon>Bacillati</taxon>
        <taxon>Chloroflexota</taxon>
        <taxon>Chloroflexia</taxon>
        <taxon>Chloroflexales</taxon>
        <taxon>Chloroflexineae</taxon>
        <taxon>Oscillochloridaceae</taxon>
        <taxon>Candidatus Viridilinea</taxon>
    </lineage>
</organism>
<evidence type="ECO:0000313" key="13">
    <source>
        <dbReference type="EMBL" id="PDV98445.1"/>
    </source>
</evidence>
<feature type="non-terminal residue" evidence="13">
    <location>
        <position position="1"/>
    </location>
</feature>
<dbReference type="InterPro" id="IPR017945">
    <property type="entry name" value="DHBP_synth_RibB-like_a/b_dom"/>
</dbReference>
<feature type="domain" description="HypF Kae1-like" evidence="11">
    <location>
        <begin position="64"/>
        <end position="164"/>
    </location>
</feature>
<dbReference type="Gene3D" id="3.30.420.360">
    <property type="match status" value="1"/>
</dbReference>
<reference evidence="14" key="1">
    <citation type="submission" date="2017-08" db="EMBL/GenBank/DDBJ databases">
        <authorList>
            <person name="Grouzdev D.S."/>
            <person name="Gaisin V.A."/>
            <person name="Rysina M.S."/>
            <person name="Gorlenko V.M."/>
        </authorList>
    </citation>
    <scope>NUCLEOTIDE SEQUENCE [LARGE SCALE GENOMIC DNA]</scope>
    <source>
        <strain evidence="14">Kir15-3F</strain>
    </source>
</reference>
<evidence type="ECO:0000256" key="1">
    <source>
        <dbReference type="ARBA" id="ARBA00004711"/>
    </source>
</evidence>
<evidence type="ECO:0000256" key="6">
    <source>
        <dbReference type="ARBA" id="ARBA00022833"/>
    </source>
</evidence>
<dbReference type="PANTHER" id="PTHR42959:SF1">
    <property type="entry name" value="CARBAMOYLTRANSFERASE HYPF"/>
    <property type="match status" value="1"/>
</dbReference>
<feature type="domain" description="Carbamoyltransferase Kae1-like" evidence="12">
    <location>
        <begin position="173"/>
        <end position="411"/>
    </location>
</feature>
<proteinExistence type="inferred from homology"/>
<evidence type="ECO:0000313" key="14">
    <source>
        <dbReference type="Proteomes" id="UP000220527"/>
    </source>
</evidence>
<dbReference type="GO" id="GO:0051604">
    <property type="term" value="P:protein maturation"/>
    <property type="evidence" value="ECO:0007669"/>
    <property type="project" value="TreeGrafter"/>
</dbReference>
<keyword evidence="5" id="KW-0863">Zinc-finger</keyword>
<evidence type="ECO:0000256" key="3">
    <source>
        <dbReference type="ARBA" id="ARBA00022598"/>
    </source>
</evidence>
<dbReference type="Pfam" id="PF17788">
    <property type="entry name" value="HypF_C"/>
    <property type="match status" value="1"/>
</dbReference>
<dbReference type="PANTHER" id="PTHR42959">
    <property type="entry name" value="CARBAMOYLTRANSFERASE"/>
    <property type="match status" value="1"/>
</dbReference>
<protein>
    <recommendedName>
        <fullName evidence="8">Carbamoyltransferase HypF</fullName>
    </recommendedName>
    <alternativeName>
        <fullName evidence="9">Carbamoyl phosphate-converting enzyme HypF</fullName>
    </alternativeName>
    <alternativeName>
        <fullName evidence="10">[NiFe]-hydrogenase maturation factor HypF</fullName>
    </alternativeName>
</protein>
<keyword evidence="6" id="KW-0862">Zinc</keyword>
<comment type="catalytic activity">
    <reaction evidence="7">
        <text>C-terminal L-cysteinyl-[HypE protein] + carbamoyl phosphate + ATP + H2O = C-terminal S-carboxamide-L-cysteinyl-[HypE protein] + AMP + phosphate + diphosphate + H(+)</text>
        <dbReference type="Rhea" id="RHEA:55636"/>
        <dbReference type="Rhea" id="RHEA-COMP:14247"/>
        <dbReference type="Rhea" id="RHEA-COMP:14392"/>
        <dbReference type="ChEBI" id="CHEBI:15377"/>
        <dbReference type="ChEBI" id="CHEBI:15378"/>
        <dbReference type="ChEBI" id="CHEBI:30616"/>
        <dbReference type="ChEBI" id="CHEBI:33019"/>
        <dbReference type="ChEBI" id="CHEBI:43474"/>
        <dbReference type="ChEBI" id="CHEBI:58228"/>
        <dbReference type="ChEBI" id="CHEBI:76913"/>
        <dbReference type="ChEBI" id="CHEBI:139126"/>
        <dbReference type="ChEBI" id="CHEBI:456215"/>
    </reaction>
</comment>
<dbReference type="EMBL" id="NQWI01000275">
    <property type="protein sequence ID" value="PDV98445.1"/>
    <property type="molecule type" value="Genomic_DNA"/>
</dbReference>
<dbReference type="Gene3D" id="3.30.110.120">
    <property type="match status" value="1"/>
</dbReference>
<comment type="pathway">
    <text evidence="1">Protein modification; [NiFe] hydrogenase maturation.</text>
</comment>
<evidence type="ECO:0000256" key="10">
    <source>
        <dbReference type="ARBA" id="ARBA00078219"/>
    </source>
</evidence>
<dbReference type="GO" id="GO:0008270">
    <property type="term" value="F:zinc ion binding"/>
    <property type="evidence" value="ECO:0007669"/>
    <property type="project" value="UniProtKB-KW"/>
</dbReference>
<evidence type="ECO:0000259" key="11">
    <source>
        <dbReference type="Pfam" id="PF17788"/>
    </source>
</evidence>
<dbReference type="Pfam" id="PF22521">
    <property type="entry name" value="HypF_C_2"/>
    <property type="match status" value="1"/>
</dbReference>
<dbReference type="GO" id="GO:0016743">
    <property type="term" value="F:carboxyl- or carbamoyltransferase activity"/>
    <property type="evidence" value="ECO:0007669"/>
    <property type="project" value="TreeGrafter"/>
</dbReference>
<dbReference type="AlphaFoldDB" id="A0A2A6RCS5"/>
<dbReference type="FunFam" id="3.30.420.40:FF:000124">
    <property type="entry name" value="Carbamoyltransferase HypF"/>
    <property type="match status" value="1"/>
</dbReference>
<comment type="caution">
    <text evidence="13">The sequence shown here is derived from an EMBL/GenBank/DDBJ whole genome shotgun (WGS) entry which is preliminary data.</text>
</comment>
<evidence type="ECO:0000256" key="9">
    <source>
        <dbReference type="ARBA" id="ARBA00075001"/>
    </source>
</evidence>
<dbReference type="Gene3D" id="3.30.420.40">
    <property type="match status" value="1"/>
</dbReference>
<dbReference type="GO" id="GO:0016874">
    <property type="term" value="F:ligase activity"/>
    <property type="evidence" value="ECO:0007669"/>
    <property type="project" value="UniProtKB-KW"/>
</dbReference>
<dbReference type="SUPFAM" id="SSF55821">
    <property type="entry name" value="YrdC/RibB"/>
    <property type="match status" value="1"/>
</dbReference>
<evidence type="ECO:0000256" key="5">
    <source>
        <dbReference type="ARBA" id="ARBA00022771"/>
    </source>
</evidence>
<keyword evidence="14" id="KW-1185">Reference proteome</keyword>
<gene>
    <name evidence="13" type="ORF">CJ255_21955</name>
</gene>
<keyword evidence="13" id="KW-0808">Transferase</keyword>
<accession>A0A2A6RCS5</accession>
<dbReference type="InterPro" id="IPR055128">
    <property type="entry name" value="HypF_C_2"/>
</dbReference>
<keyword evidence="4" id="KW-0479">Metal-binding</keyword>
<dbReference type="Proteomes" id="UP000220527">
    <property type="component" value="Unassembled WGS sequence"/>
</dbReference>
<evidence type="ECO:0000256" key="7">
    <source>
        <dbReference type="ARBA" id="ARBA00048220"/>
    </source>
</evidence>